<organism evidence="1 2">
    <name type="scientific">Zunongwangia profunda</name>
    <dbReference type="NCBI Taxonomy" id="398743"/>
    <lineage>
        <taxon>Bacteria</taxon>
        <taxon>Pseudomonadati</taxon>
        <taxon>Bacteroidota</taxon>
        <taxon>Flavobacteriia</taxon>
        <taxon>Flavobacteriales</taxon>
        <taxon>Flavobacteriaceae</taxon>
        <taxon>Zunongwangia</taxon>
    </lineage>
</organism>
<sequence>MKRIIAIIILLLLPLFYFTSCSKIEDLQEDPNRATSVSPELLLTNIQTKAFNNVSLSSALASRYLSYTNGVNSNQYYNWQRSGFGKYDDLKQVKKMMEESEKAGIEIYQILGRFFNSYFIIDLTRTFGDVPYAEAVLATEAIYQPVYDSQKSIYLSVLNDLKSVSDALAENQEPIVGDIIFRGNKLQWRKLINAYYLRVLMSLSNKTGDSDLNIRSKFQEIINNPTQYPLMTSNSDNGALNYFNIQDNRYPYFNDNDLQTAYYMEQNFVDKLKDFEDPRLFRFAEPKPTAADDDMNDFESYGGLKGSEDLNINTSKAVSGEASRIAERYFFDPVNEPSILMSYWEQEFIIAEAAVRSWIAVDPETHYRNGVAASFDFFKTPMPEDYFDNDRIDLDAGNEIQKILEQKYISMFMNTGWQIFFEQRRTGFPEFNTDGAGILNNGRIPKRWMYPMDEATNNAEHLEEAINRQFSEGDDINAQMWLLK</sequence>
<keyword evidence="1" id="KW-0449">Lipoprotein</keyword>
<evidence type="ECO:0000313" key="1">
    <source>
        <dbReference type="EMBL" id="HCV81321.1"/>
    </source>
</evidence>
<name>A0A3D5IZM5_9FLAO</name>
<dbReference type="SUPFAM" id="SSF48452">
    <property type="entry name" value="TPR-like"/>
    <property type="match status" value="1"/>
</dbReference>
<gene>
    <name evidence="1" type="ORF">DGQ38_09755</name>
</gene>
<dbReference type="AlphaFoldDB" id="A0A3D5IZM5"/>
<dbReference type="Pfam" id="PF12771">
    <property type="entry name" value="SusD-like_2"/>
    <property type="match status" value="1"/>
</dbReference>
<reference evidence="1 2" key="1">
    <citation type="journal article" date="2018" name="Nat. Biotechnol.">
        <title>A standardized bacterial taxonomy based on genome phylogeny substantially revises the tree of life.</title>
        <authorList>
            <person name="Parks D.H."/>
            <person name="Chuvochina M."/>
            <person name="Waite D.W."/>
            <person name="Rinke C."/>
            <person name="Skarshewski A."/>
            <person name="Chaumeil P.A."/>
            <person name="Hugenholtz P."/>
        </authorList>
    </citation>
    <scope>NUCLEOTIDE SEQUENCE [LARGE SCALE GENOMIC DNA]</scope>
    <source>
        <strain evidence="1">UBA9359</strain>
    </source>
</reference>
<dbReference type="EMBL" id="DPMF01000232">
    <property type="protein sequence ID" value="HCV81321.1"/>
    <property type="molecule type" value="Genomic_DNA"/>
</dbReference>
<dbReference type="RefSeq" id="WP_272957535.1">
    <property type="nucleotide sequence ID" value="NZ_CAJXAW010000031.1"/>
</dbReference>
<protein>
    <submittedName>
        <fullName evidence="1">SusD/RagB family nutrient-binding outer membrane lipoprotein</fullName>
    </submittedName>
</protein>
<dbReference type="Gene3D" id="1.25.40.390">
    <property type="match status" value="1"/>
</dbReference>
<dbReference type="Proteomes" id="UP000264330">
    <property type="component" value="Unassembled WGS sequence"/>
</dbReference>
<dbReference type="InterPro" id="IPR041662">
    <property type="entry name" value="SusD-like_2"/>
</dbReference>
<comment type="caution">
    <text evidence="1">The sequence shown here is derived from an EMBL/GenBank/DDBJ whole genome shotgun (WGS) entry which is preliminary data.</text>
</comment>
<evidence type="ECO:0000313" key="2">
    <source>
        <dbReference type="Proteomes" id="UP000264330"/>
    </source>
</evidence>
<dbReference type="InterPro" id="IPR011990">
    <property type="entry name" value="TPR-like_helical_dom_sf"/>
</dbReference>
<proteinExistence type="predicted"/>
<accession>A0A3D5IZM5</accession>